<keyword evidence="2 5" id="KW-0812">Transmembrane</keyword>
<dbReference type="GO" id="GO:0016020">
    <property type="term" value="C:membrane"/>
    <property type="evidence" value="ECO:0007669"/>
    <property type="project" value="UniProtKB-SubCell"/>
</dbReference>
<evidence type="ECO:0000256" key="2">
    <source>
        <dbReference type="ARBA" id="ARBA00022692"/>
    </source>
</evidence>
<evidence type="ECO:0000256" key="4">
    <source>
        <dbReference type="ARBA" id="ARBA00023136"/>
    </source>
</evidence>
<dbReference type="RefSeq" id="WP_109810070.1">
    <property type="nucleotide sequence ID" value="NZ_QGKU01000006.1"/>
</dbReference>
<dbReference type="OrthoDB" id="7917288at2"/>
<feature type="domain" description="Ferric oxidoreductase" evidence="6">
    <location>
        <begin position="44"/>
        <end position="153"/>
    </location>
</feature>
<evidence type="ECO:0000256" key="3">
    <source>
        <dbReference type="ARBA" id="ARBA00022989"/>
    </source>
</evidence>
<gene>
    <name evidence="7" type="ORF">DKT77_01980</name>
</gene>
<evidence type="ECO:0000313" key="7">
    <source>
        <dbReference type="EMBL" id="PWR04283.1"/>
    </source>
</evidence>
<accession>A0A2V2LS61</accession>
<sequence>MARTRAILIWAMLTAAVGVPLVVAAQSPLLAWRQPVYIAAGLSGVAALALLLVQPLLAGGYLPGLPPRRGRRVHRAVGVLLIGAVALHIAGLWITSPPDMIDAMTFAAPTAFSHLGVIAMWALSTAGLLALLRPRLSARAWRAGHSTAVGIAVGASAGHALLIDGTMGPLSKATLCLLAVAATGRVLIGLRVWRLVQRRTP</sequence>
<organism evidence="7 8">
    <name type="scientific">Meridianimarinicoccus roseus</name>
    <dbReference type="NCBI Taxonomy" id="2072018"/>
    <lineage>
        <taxon>Bacteria</taxon>
        <taxon>Pseudomonadati</taxon>
        <taxon>Pseudomonadota</taxon>
        <taxon>Alphaproteobacteria</taxon>
        <taxon>Rhodobacterales</taxon>
        <taxon>Paracoccaceae</taxon>
        <taxon>Meridianimarinicoccus</taxon>
    </lineage>
</organism>
<dbReference type="AlphaFoldDB" id="A0A2V2LS61"/>
<dbReference type="Proteomes" id="UP000245680">
    <property type="component" value="Unassembled WGS sequence"/>
</dbReference>
<comment type="subcellular location">
    <subcellularLocation>
        <location evidence="1">Membrane</location>
        <topology evidence="1">Multi-pass membrane protein</topology>
    </subcellularLocation>
</comment>
<evidence type="ECO:0000256" key="5">
    <source>
        <dbReference type="SAM" id="Phobius"/>
    </source>
</evidence>
<evidence type="ECO:0000256" key="1">
    <source>
        <dbReference type="ARBA" id="ARBA00004141"/>
    </source>
</evidence>
<dbReference type="EMBL" id="QGKU01000006">
    <property type="protein sequence ID" value="PWR04283.1"/>
    <property type="molecule type" value="Genomic_DNA"/>
</dbReference>
<feature type="transmembrane region" description="Helical" evidence="5">
    <location>
        <begin position="73"/>
        <end position="94"/>
    </location>
</feature>
<feature type="transmembrane region" description="Helical" evidence="5">
    <location>
        <begin position="143"/>
        <end position="163"/>
    </location>
</feature>
<comment type="caution">
    <text evidence="7">The sequence shown here is derived from an EMBL/GenBank/DDBJ whole genome shotgun (WGS) entry which is preliminary data.</text>
</comment>
<proteinExistence type="predicted"/>
<reference evidence="7 8" key="1">
    <citation type="submission" date="2018-05" db="EMBL/GenBank/DDBJ databases">
        <title>Rhodobacteraceae gen. nov., sp. nov. isolated from sea water.</title>
        <authorList>
            <person name="Ren Y."/>
        </authorList>
    </citation>
    <scope>NUCLEOTIDE SEQUENCE [LARGE SCALE GENOMIC DNA]</scope>
    <source>
        <strain evidence="7 8">TG-679</strain>
    </source>
</reference>
<keyword evidence="8" id="KW-1185">Reference proteome</keyword>
<protein>
    <submittedName>
        <fullName evidence="7">Ferric reductase</fullName>
    </submittedName>
</protein>
<evidence type="ECO:0000259" key="6">
    <source>
        <dbReference type="Pfam" id="PF01794"/>
    </source>
</evidence>
<dbReference type="Pfam" id="PF01794">
    <property type="entry name" value="Ferric_reduct"/>
    <property type="match status" value="1"/>
</dbReference>
<evidence type="ECO:0000313" key="8">
    <source>
        <dbReference type="Proteomes" id="UP000245680"/>
    </source>
</evidence>
<keyword evidence="3 5" id="KW-1133">Transmembrane helix</keyword>
<feature type="transmembrane region" description="Helical" evidence="5">
    <location>
        <begin position="169"/>
        <end position="193"/>
    </location>
</feature>
<name>A0A2V2LS61_9RHOB</name>
<feature type="transmembrane region" description="Helical" evidence="5">
    <location>
        <begin position="106"/>
        <end position="131"/>
    </location>
</feature>
<keyword evidence="4 5" id="KW-0472">Membrane</keyword>
<dbReference type="InterPro" id="IPR013130">
    <property type="entry name" value="Fe3_Rdtase_TM_dom"/>
</dbReference>